<name>A0ABN3UEU2_9MICO</name>
<gene>
    <name evidence="2" type="ORF">GCM10009867_02190</name>
</gene>
<feature type="region of interest" description="Disordered" evidence="1">
    <location>
        <begin position="1"/>
        <end position="73"/>
    </location>
</feature>
<sequence length="73" mass="7614">MGRGDDIGEEHAPNLAAGADNRPDDRPDDQAERRPRPAEELDGARSVRRSGAQPASTSARSTESKPCASATGA</sequence>
<reference evidence="2 3" key="1">
    <citation type="journal article" date="2019" name="Int. J. Syst. Evol. Microbiol.">
        <title>The Global Catalogue of Microorganisms (GCM) 10K type strain sequencing project: providing services to taxonomists for standard genome sequencing and annotation.</title>
        <authorList>
            <consortium name="The Broad Institute Genomics Platform"/>
            <consortium name="The Broad Institute Genome Sequencing Center for Infectious Disease"/>
            <person name="Wu L."/>
            <person name="Ma J."/>
        </authorList>
    </citation>
    <scope>NUCLEOTIDE SEQUENCE [LARGE SCALE GENOMIC DNA]</scope>
    <source>
        <strain evidence="2 3">JCM 16378</strain>
    </source>
</reference>
<dbReference type="EMBL" id="BAAARN010000001">
    <property type="protein sequence ID" value="GAA2730531.1"/>
    <property type="molecule type" value="Genomic_DNA"/>
</dbReference>
<evidence type="ECO:0000313" key="2">
    <source>
        <dbReference type="EMBL" id="GAA2730531.1"/>
    </source>
</evidence>
<accession>A0ABN3UEU2</accession>
<feature type="compositionally biased region" description="Basic and acidic residues" evidence="1">
    <location>
        <begin position="1"/>
        <end position="12"/>
    </location>
</feature>
<protein>
    <submittedName>
        <fullName evidence="2">Uncharacterized protein</fullName>
    </submittedName>
</protein>
<evidence type="ECO:0000256" key="1">
    <source>
        <dbReference type="SAM" id="MobiDB-lite"/>
    </source>
</evidence>
<dbReference type="Proteomes" id="UP001501326">
    <property type="component" value="Unassembled WGS sequence"/>
</dbReference>
<evidence type="ECO:0000313" key="3">
    <source>
        <dbReference type="Proteomes" id="UP001501326"/>
    </source>
</evidence>
<feature type="compositionally biased region" description="Basic and acidic residues" evidence="1">
    <location>
        <begin position="21"/>
        <end position="45"/>
    </location>
</feature>
<comment type="caution">
    <text evidence="2">The sequence shown here is derived from an EMBL/GenBank/DDBJ whole genome shotgun (WGS) entry which is preliminary data.</text>
</comment>
<proteinExistence type="predicted"/>
<keyword evidence="3" id="KW-1185">Reference proteome</keyword>
<organism evidence="2 3">
    <name type="scientific">Pedococcus aerophilus</name>
    <dbReference type="NCBI Taxonomy" id="436356"/>
    <lineage>
        <taxon>Bacteria</taxon>
        <taxon>Bacillati</taxon>
        <taxon>Actinomycetota</taxon>
        <taxon>Actinomycetes</taxon>
        <taxon>Micrococcales</taxon>
        <taxon>Intrasporangiaceae</taxon>
        <taxon>Pedococcus</taxon>
    </lineage>
</organism>